<evidence type="ECO:0000313" key="13">
    <source>
        <dbReference type="EMBL" id="OGZ61030.1"/>
    </source>
</evidence>
<dbReference type="Pfam" id="PF03485">
    <property type="entry name" value="Arg_tRNA_synt_N"/>
    <property type="match status" value="1"/>
</dbReference>
<evidence type="ECO:0000256" key="3">
    <source>
        <dbReference type="ARBA" id="ARBA00022490"/>
    </source>
</evidence>
<dbReference type="InterPro" id="IPR036695">
    <property type="entry name" value="Arg-tRNA-synth_N_sf"/>
</dbReference>
<dbReference type="GO" id="GO:0005524">
    <property type="term" value="F:ATP binding"/>
    <property type="evidence" value="ECO:0007669"/>
    <property type="project" value="UniProtKB-KW"/>
</dbReference>
<feature type="non-terminal residue" evidence="13">
    <location>
        <position position="464"/>
    </location>
</feature>
<evidence type="ECO:0000256" key="11">
    <source>
        <dbReference type="RuleBase" id="RU363038"/>
    </source>
</evidence>
<reference evidence="13 14" key="1">
    <citation type="journal article" date="2016" name="Nat. Commun.">
        <title>Thousands of microbial genomes shed light on interconnected biogeochemical processes in an aquifer system.</title>
        <authorList>
            <person name="Anantharaman K."/>
            <person name="Brown C.T."/>
            <person name="Hug L.A."/>
            <person name="Sharon I."/>
            <person name="Castelle C.J."/>
            <person name="Probst A.J."/>
            <person name="Thomas B.C."/>
            <person name="Singh A."/>
            <person name="Wilkins M.J."/>
            <person name="Karaoz U."/>
            <person name="Brodie E.L."/>
            <person name="Williams K.H."/>
            <person name="Hubbard S.S."/>
            <person name="Banfield J.F."/>
        </authorList>
    </citation>
    <scope>NUCLEOTIDE SEQUENCE [LARGE SCALE GENOMIC DNA]</scope>
</reference>
<evidence type="ECO:0000256" key="1">
    <source>
        <dbReference type="ARBA" id="ARBA00005594"/>
    </source>
</evidence>
<organism evidence="13 14">
    <name type="scientific">Candidatus Spechtbacteria bacterium RIFCSPLOWO2_01_FULL_43_12</name>
    <dbReference type="NCBI Taxonomy" id="1802162"/>
    <lineage>
        <taxon>Bacteria</taxon>
        <taxon>Candidatus Spechtiibacteriota</taxon>
    </lineage>
</organism>
<dbReference type="InterPro" id="IPR001412">
    <property type="entry name" value="aa-tRNA-synth_I_CS"/>
</dbReference>
<accession>A0A1G2HFJ3</accession>
<dbReference type="Pfam" id="PF00750">
    <property type="entry name" value="tRNA-synt_1d"/>
    <property type="match status" value="2"/>
</dbReference>
<dbReference type="InterPro" id="IPR035684">
    <property type="entry name" value="ArgRS_core"/>
</dbReference>
<dbReference type="GO" id="GO:0004814">
    <property type="term" value="F:arginine-tRNA ligase activity"/>
    <property type="evidence" value="ECO:0007669"/>
    <property type="project" value="UniProtKB-UniRule"/>
</dbReference>
<proteinExistence type="inferred from homology"/>
<keyword evidence="7 11" id="KW-0648">Protein biosynthesis</keyword>
<comment type="similarity">
    <text evidence="1 11">Belongs to the class-I aminoacyl-tRNA synthetase family.</text>
</comment>
<comment type="caution">
    <text evidence="13">The sequence shown here is derived from an EMBL/GenBank/DDBJ whole genome shotgun (WGS) entry which is preliminary data.</text>
</comment>
<dbReference type="Gene3D" id="3.40.50.620">
    <property type="entry name" value="HUPs"/>
    <property type="match status" value="1"/>
</dbReference>
<dbReference type="InterPro" id="IPR005148">
    <property type="entry name" value="Arg-tRNA-synth_N"/>
</dbReference>
<dbReference type="NCBIfam" id="TIGR00456">
    <property type="entry name" value="argS"/>
    <property type="match status" value="1"/>
</dbReference>
<dbReference type="SUPFAM" id="SSF55190">
    <property type="entry name" value="Arginyl-tRNA synthetase (ArgRS), N-terminal 'additional' domain"/>
    <property type="match status" value="1"/>
</dbReference>
<dbReference type="SUPFAM" id="SSF52374">
    <property type="entry name" value="Nucleotidylyl transferase"/>
    <property type="match status" value="1"/>
</dbReference>
<evidence type="ECO:0000256" key="5">
    <source>
        <dbReference type="ARBA" id="ARBA00022741"/>
    </source>
</evidence>
<dbReference type="Pfam" id="PF05746">
    <property type="entry name" value="DALR_1"/>
    <property type="match status" value="1"/>
</dbReference>
<keyword evidence="6 11" id="KW-0067">ATP-binding</keyword>
<dbReference type="AlphaFoldDB" id="A0A1G2HFJ3"/>
<dbReference type="EC" id="6.1.1.19" evidence="2 10"/>
<dbReference type="Gene3D" id="3.30.1360.70">
    <property type="entry name" value="Arginyl tRNA synthetase N-terminal domain"/>
    <property type="match status" value="1"/>
</dbReference>
<dbReference type="EMBL" id="MHOH01000009">
    <property type="protein sequence ID" value="OGZ61030.1"/>
    <property type="molecule type" value="Genomic_DNA"/>
</dbReference>
<evidence type="ECO:0000313" key="14">
    <source>
        <dbReference type="Proteomes" id="UP000178835"/>
    </source>
</evidence>
<dbReference type="SMART" id="SM01016">
    <property type="entry name" value="Arg_tRNA_synt_N"/>
    <property type="match status" value="1"/>
</dbReference>
<dbReference type="InterPro" id="IPR009080">
    <property type="entry name" value="tRNAsynth_Ia_anticodon-bd"/>
</dbReference>
<evidence type="ECO:0000259" key="12">
    <source>
        <dbReference type="SMART" id="SM01016"/>
    </source>
</evidence>
<dbReference type="GO" id="GO:0005737">
    <property type="term" value="C:cytoplasm"/>
    <property type="evidence" value="ECO:0007669"/>
    <property type="project" value="UniProtKB-UniRule"/>
</dbReference>
<dbReference type="PROSITE" id="PS00178">
    <property type="entry name" value="AA_TRNA_LIGASE_I"/>
    <property type="match status" value="1"/>
</dbReference>
<evidence type="ECO:0000256" key="2">
    <source>
        <dbReference type="ARBA" id="ARBA00012837"/>
    </source>
</evidence>
<dbReference type="PANTHER" id="PTHR11956">
    <property type="entry name" value="ARGINYL-TRNA SYNTHETASE"/>
    <property type="match status" value="1"/>
</dbReference>
<dbReference type="InterPro" id="IPR001278">
    <property type="entry name" value="Arg-tRNA-ligase"/>
</dbReference>
<comment type="catalytic activity">
    <reaction evidence="9">
        <text>tRNA(Arg) + L-arginine + ATP = L-arginyl-tRNA(Arg) + AMP + diphosphate</text>
        <dbReference type="Rhea" id="RHEA:20301"/>
        <dbReference type="Rhea" id="RHEA-COMP:9658"/>
        <dbReference type="Rhea" id="RHEA-COMP:9673"/>
        <dbReference type="ChEBI" id="CHEBI:30616"/>
        <dbReference type="ChEBI" id="CHEBI:32682"/>
        <dbReference type="ChEBI" id="CHEBI:33019"/>
        <dbReference type="ChEBI" id="CHEBI:78442"/>
        <dbReference type="ChEBI" id="CHEBI:78513"/>
        <dbReference type="ChEBI" id="CHEBI:456215"/>
        <dbReference type="EC" id="6.1.1.19"/>
    </reaction>
</comment>
<evidence type="ECO:0000256" key="6">
    <source>
        <dbReference type="ARBA" id="ARBA00022840"/>
    </source>
</evidence>
<dbReference type="PRINTS" id="PR01038">
    <property type="entry name" value="TRNASYNTHARG"/>
</dbReference>
<evidence type="ECO:0000256" key="10">
    <source>
        <dbReference type="NCBIfam" id="TIGR00456"/>
    </source>
</evidence>
<evidence type="ECO:0000256" key="7">
    <source>
        <dbReference type="ARBA" id="ARBA00022917"/>
    </source>
</evidence>
<feature type="domain" description="Arginyl tRNA synthetase N-terminal" evidence="12">
    <location>
        <begin position="5"/>
        <end position="96"/>
    </location>
</feature>
<evidence type="ECO:0000256" key="4">
    <source>
        <dbReference type="ARBA" id="ARBA00022598"/>
    </source>
</evidence>
<keyword evidence="5 11" id="KW-0547">Nucleotide-binding</keyword>
<dbReference type="PANTHER" id="PTHR11956:SF5">
    <property type="entry name" value="ARGININE--TRNA LIGASE, CYTOPLASMIC"/>
    <property type="match status" value="1"/>
</dbReference>
<dbReference type="InterPro" id="IPR014729">
    <property type="entry name" value="Rossmann-like_a/b/a_fold"/>
</dbReference>
<keyword evidence="8 11" id="KW-0030">Aminoacyl-tRNA synthetase</keyword>
<name>A0A1G2HFJ3_9BACT</name>
<evidence type="ECO:0000256" key="9">
    <source>
        <dbReference type="ARBA" id="ARBA00049339"/>
    </source>
</evidence>
<sequence>MAARGTIQRSVRKSIQELEKRGSLPSASFGIRVEKPQRKDLGDYSVSIAMQMASLTGRKPKTIAKILREELLKDEKLAKIVQDIRVAPPGFINFYLSPNHLRDKLYVIFNGKWRRGFSDRKKSVNIEFGSVNPTGELHVGHARTFFYGDVLAAIMNFAGFKVTKEYYINNARQSSQIKELGKTALGKGTSYKGPYLSRKMREHSARLSRLKSYEAAGYFIASKIQKDIENVLKNKAGVKFDIWTEEEDLYKKGEVGKIMREFEKRGLIYKNEGAIWLKTSKYGDRQDQVLVRSSGEHTYFLTDMAYHRRKAGRGYQKMIDIWGADHHGHVRRMKAALSILGIKNVEMLIAQFVRLKGGAKLSKRKGVIVTIEDLIDIAGIDAVRFFFLTKSLDSQMEFDVKLARKQSQKNPVYYIQYTHARICGILRKLKNTEGIKKADLSVLKEGGELDLIRKIVSFSDIVKD</sequence>
<gene>
    <name evidence="13" type="ORF">A2919_00850</name>
</gene>
<dbReference type="GO" id="GO:0006420">
    <property type="term" value="P:arginyl-tRNA aminoacylation"/>
    <property type="evidence" value="ECO:0007669"/>
    <property type="project" value="UniProtKB-UniRule"/>
</dbReference>
<dbReference type="SUPFAM" id="SSF47323">
    <property type="entry name" value="Anticodon-binding domain of a subclass of class I aminoacyl-tRNA synthetases"/>
    <property type="match status" value="1"/>
</dbReference>
<dbReference type="CDD" id="cd00671">
    <property type="entry name" value="ArgRS_core"/>
    <property type="match status" value="1"/>
</dbReference>
<keyword evidence="4 11" id="KW-0436">Ligase</keyword>
<protein>
    <recommendedName>
        <fullName evidence="2 10">Arginine--tRNA ligase</fullName>
        <ecNumber evidence="2 10">6.1.1.19</ecNumber>
    </recommendedName>
</protein>
<dbReference type="Proteomes" id="UP000178835">
    <property type="component" value="Unassembled WGS sequence"/>
</dbReference>
<keyword evidence="3" id="KW-0963">Cytoplasm</keyword>
<dbReference type="InterPro" id="IPR008909">
    <property type="entry name" value="DALR_anticod-bd"/>
</dbReference>
<dbReference type="Gene3D" id="1.10.730.10">
    <property type="entry name" value="Isoleucyl-tRNA Synthetase, Domain 1"/>
    <property type="match status" value="1"/>
</dbReference>
<evidence type="ECO:0000256" key="8">
    <source>
        <dbReference type="ARBA" id="ARBA00023146"/>
    </source>
</evidence>